<reference evidence="1" key="1">
    <citation type="submission" date="2008-02" db="EMBL/GenBank/DDBJ databases">
        <authorList>
            <person name="Fulton L."/>
            <person name="Clifton S."/>
            <person name="Fulton B."/>
            <person name="Xu J."/>
            <person name="Minx P."/>
            <person name="Pepin K.H."/>
            <person name="Johnson M."/>
            <person name="Thiruvilangam P."/>
            <person name="Bhonagiri V."/>
            <person name="Nash W.E."/>
            <person name="Mardis E.R."/>
            <person name="Wilson R.K."/>
        </authorList>
    </citation>
    <scope>NUCLEOTIDE SEQUENCE [LARGE SCALE GENOMIC DNA]</scope>
    <source>
        <strain evidence="1">DSM 1552</strain>
    </source>
</reference>
<proteinExistence type="predicted"/>
<dbReference type="Proteomes" id="UP000004910">
    <property type="component" value="Unassembled WGS sequence"/>
</dbReference>
<comment type="caution">
    <text evidence="1">The sequence shown here is derived from an EMBL/GenBank/DDBJ whole genome shotgun (WGS) entry which is preliminary data.</text>
</comment>
<evidence type="ECO:0000313" key="1">
    <source>
        <dbReference type="EMBL" id="EDS74306.1"/>
    </source>
</evidence>
<organism evidence="1 2">
    <name type="scientific">Thomasclavelia spiroformis DSM 1552</name>
    <dbReference type="NCBI Taxonomy" id="428126"/>
    <lineage>
        <taxon>Bacteria</taxon>
        <taxon>Bacillati</taxon>
        <taxon>Bacillota</taxon>
        <taxon>Erysipelotrichia</taxon>
        <taxon>Erysipelotrichales</taxon>
        <taxon>Coprobacillaceae</taxon>
        <taxon>Thomasclavelia</taxon>
    </lineage>
</organism>
<gene>
    <name evidence="1" type="ORF">CLOSPI_01890</name>
</gene>
<evidence type="ECO:0000313" key="2">
    <source>
        <dbReference type="Proteomes" id="UP000004910"/>
    </source>
</evidence>
<protein>
    <submittedName>
        <fullName evidence="1">Uncharacterized protein</fullName>
    </submittedName>
</protein>
<sequence>MLLINALLKIQHIINNNRLAQIIFQILKKASSGSAIIIILSKNKNTYQTKIKNNFGHLY</sequence>
<dbReference type="EMBL" id="ABIK02000014">
    <property type="protein sequence ID" value="EDS74306.1"/>
    <property type="molecule type" value="Genomic_DNA"/>
</dbReference>
<accession>B1C3S2</accession>
<dbReference type="AlphaFoldDB" id="B1C3S2"/>
<dbReference type="HOGENOM" id="CLU_2952288_0_0_9"/>
<name>B1C3S2_9FIRM</name>
<keyword evidence="2" id="KW-1185">Reference proteome</keyword>
<reference evidence="1" key="2">
    <citation type="submission" date="2014-06" db="EMBL/GenBank/DDBJ databases">
        <title>Draft genome sequence of Clostridium spiroforme (DSM 1552).</title>
        <authorList>
            <person name="Sudarsanam P."/>
            <person name="Ley R."/>
            <person name="Guruge J."/>
            <person name="Turnbaugh P.J."/>
            <person name="Mahowald M."/>
            <person name="Liep D."/>
            <person name="Gordon J."/>
        </authorList>
    </citation>
    <scope>NUCLEOTIDE SEQUENCE</scope>
    <source>
        <strain evidence="1">DSM 1552</strain>
    </source>
</reference>